<keyword evidence="3" id="KW-1185">Reference proteome</keyword>
<proteinExistence type="predicted"/>
<evidence type="ECO:0000313" key="3">
    <source>
        <dbReference type="Proteomes" id="UP001165136"/>
    </source>
</evidence>
<evidence type="ECO:0000259" key="1">
    <source>
        <dbReference type="Pfam" id="PF07179"/>
    </source>
</evidence>
<sequence length="299" mass="32018">MDYGWQPADEAESEMLAALKANDSRRYARLLRSATLYMPAPPDPGSPWPPSLPLPEGNHAIVFTSTDGLDWILGGVVETYTETTVATLAETRSPDTQLVVNPGLPIGVFLGLGEVDDLAEGRQSLVPIEDVQDAMVDEVLAEVRRLAVAELGGDADAASELKPANQLEERLHDAVSRLDFDEFLLALIGADVVLPVTEPVTDPQRIERDDFPWRFLGDEESPVVPMFSSERVLDTIAVGNPPRISVSFLDVLVHWPSNDHVLCLNPGTSIELTLPGDSVPELVSALAEAAAAGGPATGA</sequence>
<comment type="caution">
    <text evidence="2">The sequence shown here is derived from an EMBL/GenBank/DDBJ whole genome shotgun (WGS) entry which is preliminary data.</text>
</comment>
<evidence type="ECO:0000313" key="2">
    <source>
        <dbReference type="EMBL" id="GLY64823.1"/>
    </source>
</evidence>
<dbReference type="InterPro" id="IPR009839">
    <property type="entry name" value="SseB_N"/>
</dbReference>
<feature type="domain" description="SseB protein N-terminal" evidence="1">
    <location>
        <begin position="167"/>
        <end position="279"/>
    </location>
</feature>
<protein>
    <recommendedName>
        <fullName evidence="1">SseB protein N-terminal domain-containing protein</fullName>
    </recommendedName>
</protein>
<feature type="domain" description="SseB protein N-terminal" evidence="1">
    <location>
        <begin position="14"/>
        <end position="110"/>
    </location>
</feature>
<dbReference type="Pfam" id="PF07179">
    <property type="entry name" value="SseB"/>
    <property type="match status" value="2"/>
</dbReference>
<dbReference type="Proteomes" id="UP001165136">
    <property type="component" value="Unassembled WGS sequence"/>
</dbReference>
<dbReference type="RefSeq" id="WP_027941963.1">
    <property type="nucleotide sequence ID" value="NZ_BSTI01000003.1"/>
</dbReference>
<gene>
    <name evidence="2" type="ORF">Atai01_14420</name>
</gene>
<reference evidence="2" key="1">
    <citation type="submission" date="2023-03" db="EMBL/GenBank/DDBJ databases">
        <title>Amycolatopsis taiwanensis NBRC 103393.</title>
        <authorList>
            <person name="Ichikawa N."/>
            <person name="Sato H."/>
            <person name="Tonouchi N."/>
        </authorList>
    </citation>
    <scope>NUCLEOTIDE SEQUENCE</scope>
    <source>
        <strain evidence="2">NBRC 103393</strain>
    </source>
</reference>
<accession>A0A9W6VBD1</accession>
<dbReference type="EMBL" id="BSTI01000003">
    <property type="protein sequence ID" value="GLY64823.1"/>
    <property type="molecule type" value="Genomic_DNA"/>
</dbReference>
<organism evidence="2 3">
    <name type="scientific">Amycolatopsis taiwanensis</name>
    <dbReference type="NCBI Taxonomy" id="342230"/>
    <lineage>
        <taxon>Bacteria</taxon>
        <taxon>Bacillati</taxon>
        <taxon>Actinomycetota</taxon>
        <taxon>Actinomycetes</taxon>
        <taxon>Pseudonocardiales</taxon>
        <taxon>Pseudonocardiaceae</taxon>
        <taxon>Amycolatopsis</taxon>
    </lineage>
</organism>
<name>A0A9W6VBD1_9PSEU</name>
<dbReference type="AlphaFoldDB" id="A0A9W6VBD1"/>